<comment type="caution">
    <text evidence="1">The sequence shown here is derived from an EMBL/GenBank/DDBJ whole genome shotgun (WGS) entry which is preliminary data.</text>
</comment>
<gene>
    <name evidence="1" type="ORF">RRG08_012770</name>
</gene>
<protein>
    <submittedName>
        <fullName evidence="1">Uncharacterized protein</fullName>
    </submittedName>
</protein>
<dbReference type="AlphaFoldDB" id="A0AAE0YTB6"/>
<name>A0AAE0YTB6_9GAST</name>
<reference evidence="1" key="1">
    <citation type="journal article" date="2023" name="G3 (Bethesda)">
        <title>A reference genome for the long-term kleptoplast-retaining sea slug Elysia crispata morphotype clarki.</title>
        <authorList>
            <person name="Eastman K.E."/>
            <person name="Pendleton A.L."/>
            <person name="Shaikh M.A."/>
            <person name="Suttiyut T."/>
            <person name="Ogas R."/>
            <person name="Tomko P."/>
            <person name="Gavelis G."/>
            <person name="Widhalm J.R."/>
            <person name="Wisecaver J.H."/>
        </authorList>
    </citation>
    <scope>NUCLEOTIDE SEQUENCE</scope>
    <source>
        <strain evidence="1">ECLA1</strain>
    </source>
</reference>
<organism evidence="1 2">
    <name type="scientific">Elysia crispata</name>
    <name type="common">lettuce slug</name>
    <dbReference type="NCBI Taxonomy" id="231223"/>
    <lineage>
        <taxon>Eukaryota</taxon>
        <taxon>Metazoa</taxon>
        <taxon>Spiralia</taxon>
        <taxon>Lophotrochozoa</taxon>
        <taxon>Mollusca</taxon>
        <taxon>Gastropoda</taxon>
        <taxon>Heterobranchia</taxon>
        <taxon>Euthyneura</taxon>
        <taxon>Panpulmonata</taxon>
        <taxon>Sacoglossa</taxon>
        <taxon>Placobranchoidea</taxon>
        <taxon>Plakobranchidae</taxon>
        <taxon>Elysia</taxon>
    </lineage>
</organism>
<evidence type="ECO:0000313" key="2">
    <source>
        <dbReference type="Proteomes" id="UP001283361"/>
    </source>
</evidence>
<accession>A0AAE0YTB6</accession>
<proteinExistence type="predicted"/>
<sequence>MMLADPGGNSSQDPQLKVSQLELSHCCSPTKPQQHLEGRSDIAKDQRNQTLKTSCLSSLIKRLYENIYTKKVSQLELTHCCSPTKPQQHLEGRSDIAKDQGNLAMLPTKPQQHLEGRSDIAKDQRNLVMLEMTLIWYDNICIFQA</sequence>
<dbReference type="EMBL" id="JAWDGP010005594">
    <property type="protein sequence ID" value="KAK3755548.1"/>
    <property type="molecule type" value="Genomic_DNA"/>
</dbReference>
<evidence type="ECO:0000313" key="1">
    <source>
        <dbReference type="EMBL" id="KAK3755548.1"/>
    </source>
</evidence>
<dbReference type="Proteomes" id="UP001283361">
    <property type="component" value="Unassembled WGS sequence"/>
</dbReference>
<keyword evidence="2" id="KW-1185">Reference proteome</keyword>